<keyword evidence="8" id="KW-0535">Nitrogen fixation</keyword>
<dbReference type="InterPro" id="IPR054691">
    <property type="entry name" value="LeuA/HCS_post-cat"/>
</dbReference>
<dbReference type="Proteomes" id="UP001165393">
    <property type="component" value="Unassembled WGS sequence"/>
</dbReference>
<keyword evidence="10" id="KW-0012">Acyltransferase</keyword>
<evidence type="ECO:0000256" key="2">
    <source>
        <dbReference type="ARBA" id="ARBA00006154"/>
    </source>
</evidence>
<dbReference type="Pfam" id="PF00682">
    <property type="entry name" value="HMGL-like"/>
    <property type="match status" value="1"/>
</dbReference>
<proteinExistence type="inferred from homology"/>
<dbReference type="EMBL" id="JAMQGP010000006">
    <property type="protein sequence ID" value="MCM2680440.1"/>
    <property type="molecule type" value="Genomic_DNA"/>
</dbReference>
<sequence length="388" mass="42679">MIINDTTLRDGEQTAGVAFSLREKIDIATRLQSAGIPELEVGIPAMSARERDGIQAITTTLKTTQSMGWCRMLESDISHCKGLGLDWVDLSLPVSIQQRKSKLRMSEDNMLQTIKPAVEQAKNLGLRVCIGMEDASRAELDTIAKVAELAATYGADRLRYADTTGIMEPLSAFHRFKQVRTLTDLQLEIHAHNDLGLATANSLVALKAGFDSVNTTVNGLGERAGNAALEELLLATHVQPEFSVMNCHSDIQLEHLPEIAALVARYSGRQLSPQKCVVGDSVFTHESGLHLDGLRKDKRNYQNFDPEILGRQHTLVLGKYSGQKAIKQRFAALGISLQQSALDNIQEQLVSWAEINKRSPNESDLLGFWQNSIAQTTKQHTGVLAGWN</sequence>
<evidence type="ECO:0000256" key="4">
    <source>
        <dbReference type="ARBA" id="ARBA00020735"/>
    </source>
</evidence>
<comment type="similarity">
    <text evidence="2 7">Belongs to the alpha-IPM synthase/homocitrate synthase family.</text>
</comment>
<comment type="catalytic activity">
    <reaction evidence="6 8">
        <text>acetyl-CoA + 2-oxoglutarate + H2O = (2R)-homocitrate + CoA + H(+)</text>
        <dbReference type="Rhea" id="RHEA:12929"/>
        <dbReference type="ChEBI" id="CHEBI:15377"/>
        <dbReference type="ChEBI" id="CHEBI:15378"/>
        <dbReference type="ChEBI" id="CHEBI:16810"/>
        <dbReference type="ChEBI" id="CHEBI:57287"/>
        <dbReference type="ChEBI" id="CHEBI:57288"/>
        <dbReference type="ChEBI" id="CHEBI:58884"/>
        <dbReference type="EC" id="2.3.3.14"/>
    </reaction>
</comment>
<dbReference type="Pfam" id="PF22617">
    <property type="entry name" value="HCS_D2"/>
    <property type="match status" value="1"/>
</dbReference>
<dbReference type="NCBIfam" id="TIGR02660">
    <property type="entry name" value="nifV_homocitr"/>
    <property type="match status" value="1"/>
</dbReference>
<evidence type="ECO:0000256" key="6">
    <source>
        <dbReference type="ARBA" id="ARBA00048019"/>
    </source>
</evidence>
<evidence type="ECO:0000313" key="11">
    <source>
        <dbReference type="Proteomes" id="UP001165393"/>
    </source>
</evidence>
<dbReference type="CDD" id="cd07939">
    <property type="entry name" value="DRE_TIM_NifV"/>
    <property type="match status" value="1"/>
</dbReference>
<evidence type="ECO:0000313" key="10">
    <source>
        <dbReference type="EMBL" id="MCM2680440.1"/>
    </source>
</evidence>
<accession>A0AA42B7Q1</accession>
<dbReference type="InterPro" id="IPR013477">
    <property type="entry name" value="NifV/FrbC"/>
</dbReference>
<reference evidence="10 11" key="1">
    <citation type="journal article" date="2013" name="Antonie Van Leeuwenhoek">
        <title>Echinimonas agarilytica gen. nov., sp. nov., a new gammaproteobacterium isolated from the sea urchin Strongylocentrotus intermedius.</title>
        <authorList>
            <person name="Nedashkovskaya O.I."/>
            <person name="Stenkova A.M."/>
            <person name="Zhukova N.V."/>
            <person name="Van Trappen S."/>
            <person name="Lee J.S."/>
            <person name="Kim S.B."/>
        </authorList>
    </citation>
    <scope>NUCLEOTIDE SEQUENCE [LARGE SCALE GENOMIC DNA]</scope>
    <source>
        <strain evidence="10 11">KMM 6351</strain>
    </source>
</reference>
<dbReference type="InterPro" id="IPR013785">
    <property type="entry name" value="Aldolase_TIM"/>
</dbReference>
<comment type="caution">
    <text evidence="10">The sequence shown here is derived from an EMBL/GenBank/DDBJ whole genome shotgun (WGS) entry which is preliminary data.</text>
</comment>
<comment type="function">
    <text evidence="1 8">This protein is a Fe-Mo-cofactor biosynthetic component.</text>
</comment>
<dbReference type="AlphaFoldDB" id="A0AA42B7Q1"/>
<dbReference type="InterPro" id="IPR000891">
    <property type="entry name" value="PYR_CT"/>
</dbReference>
<dbReference type="GO" id="GO:0004410">
    <property type="term" value="F:homocitrate synthase activity"/>
    <property type="evidence" value="ECO:0007669"/>
    <property type="project" value="UniProtKB-UniRule"/>
</dbReference>
<name>A0AA42B7Q1_9GAMM</name>
<dbReference type="EC" id="2.3.3.14" evidence="3 8"/>
<dbReference type="InterPro" id="IPR002034">
    <property type="entry name" value="AIPM/Hcit_synth_CS"/>
</dbReference>
<dbReference type="PANTHER" id="PTHR42880">
    <property type="entry name" value="HOMOCITRATE SYNTHASE"/>
    <property type="match status" value="1"/>
</dbReference>
<protein>
    <recommendedName>
        <fullName evidence="4 8">Homocitrate synthase</fullName>
        <ecNumber evidence="3 8">2.3.3.14</ecNumber>
    </recommendedName>
</protein>
<evidence type="ECO:0000259" key="9">
    <source>
        <dbReference type="PROSITE" id="PS50991"/>
    </source>
</evidence>
<evidence type="ECO:0000256" key="3">
    <source>
        <dbReference type="ARBA" id="ARBA00012974"/>
    </source>
</evidence>
<dbReference type="PANTHER" id="PTHR42880:SF1">
    <property type="entry name" value="ISOPROPYLMALATE_HOMOCITRATE_CITRAMALATE SYNTHASE FAMILY PROTEIN"/>
    <property type="match status" value="1"/>
</dbReference>
<organism evidence="10 11">
    <name type="scientific">Echinimonas agarilytica</name>
    <dbReference type="NCBI Taxonomy" id="1215918"/>
    <lineage>
        <taxon>Bacteria</taxon>
        <taxon>Pseudomonadati</taxon>
        <taxon>Pseudomonadota</taxon>
        <taxon>Gammaproteobacteria</taxon>
        <taxon>Alteromonadales</taxon>
        <taxon>Echinimonadaceae</taxon>
        <taxon>Echinimonas</taxon>
    </lineage>
</organism>
<dbReference type="GO" id="GO:0019752">
    <property type="term" value="P:carboxylic acid metabolic process"/>
    <property type="evidence" value="ECO:0007669"/>
    <property type="project" value="UniProtKB-UniRule"/>
</dbReference>
<gene>
    <name evidence="10" type="primary">nifV</name>
    <name evidence="10" type="ORF">NAF29_12280</name>
</gene>
<evidence type="ECO:0000256" key="8">
    <source>
        <dbReference type="RuleBase" id="RU367143"/>
    </source>
</evidence>
<evidence type="ECO:0000256" key="7">
    <source>
        <dbReference type="RuleBase" id="RU003523"/>
    </source>
</evidence>
<dbReference type="Gene3D" id="1.10.238.260">
    <property type="match status" value="1"/>
</dbReference>
<dbReference type="Gene3D" id="3.20.20.70">
    <property type="entry name" value="Aldolase class I"/>
    <property type="match status" value="1"/>
</dbReference>
<keyword evidence="5 7" id="KW-0808">Transferase</keyword>
<feature type="domain" description="Pyruvate carboxyltransferase" evidence="9">
    <location>
        <begin position="1"/>
        <end position="257"/>
    </location>
</feature>
<keyword evidence="11" id="KW-1185">Reference proteome</keyword>
<evidence type="ECO:0000256" key="5">
    <source>
        <dbReference type="ARBA" id="ARBA00022679"/>
    </source>
</evidence>
<dbReference type="PROSITE" id="PS00815">
    <property type="entry name" value="AIPM_HOMOCIT_SYNTH_1"/>
    <property type="match status" value="1"/>
</dbReference>
<evidence type="ECO:0000256" key="1">
    <source>
        <dbReference type="ARBA" id="ARBA00003050"/>
    </source>
</evidence>
<dbReference type="PROSITE" id="PS50991">
    <property type="entry name" value="PYR_CT"/>
    <property type="match status" value="1"/>
</dbReference>
<dbReference type="GO" id="GO:0009399">
    <property type="term" value="P:nitrogen fixation"/>
    <property type="evidence" value="ECO:0007669"/>
    <property type="project" value="UniProtKB-UniRule"/>
</dbReference>
<dbReference type="PROSITE" id="PS00816">
    <property type="entry name" value="AIPM_HOMOCIT_SYNTH_2"/>
    <property type="match status" value="1"/>
</dbReference>
<dbReference type="SUPFAM" id="SSF51569">
    <property type="entry name" value="Aldolase"/>
    <property type="match status" value="1"/>
</dbReference>